<dbReference type="GO" id="GO:0006397">
    <property type="term" value="P:mRNA processing"/>
    <property type="evidence" value="ECO:0007669"/>
    <property type="project" value="UniProtKB-KW"/>
</dbReference>
<dbReference type="InterPro" id="IPR045278">
    <property type="entry name" value="CRS1/CFM2/CFM3"/>
</dbReference>
<comment type="subcellular location">
    <subcellularLocation>
        <location evidence="1">Plastid</location>
        <location evidence="1">Chloroplast</location>
    </subcellularLocation>
</comment>
<evidence type="ECO:0000256" key="7">
    <source>
        <dbReference type="ARBA" id="ARBA00022946"/>
    </source>
</evidence>
<keyword evidence="3" id="KW-0934">Plastid</keyword>
<evidence type="ECO:0000313" key="13">
    <source>
        <dbReference type="Proteomes" id="UP001558713"/>
    </source>
</evidence>
<evidence type="ECO:0000256" key="4">
    <source>
        <dbReference type="ARBA" id="ARBA00022664"/>
    </source>
</evidence>
<dbReference type="SMART" id="SM01103">
    <property type="entry name" value="CRS1_YhbY"/>
    <property type="match status" value="1"/>
</dbReference>
<keyword evidence="9" id="KW-0687">Ribonucleoprotein</keyword>
<gene>
    <name evidence="12" type="ORF">V5N11_023336</name>
</gene>
<dbReference type="Proteomes" id="UP001558713">
    <property type="component" value="Unassembled WGS sequence"/>
</dbReference>
<sequence>MLLPQYHQQPFKPPKTLPEQIFPPLLIPKTLISRCNVRRANSVVVRSSNSDRKTLPQSAIQRIAEKLRSLGFVEENHDSPTRKITGDESGKSSPGEIFVPLPNQLPIHRVGHTIDTSWSTPSYPVPKPGSGTAISRYHELKRVWKKEKELERKTEEKVPSLAELTLPPAELRRLRSAGIRLTKKLKIGKAGITEGIVNGIHERWRTTEVVKIFCEDISRMNMKRTHDVLEMKTGGLVIWRSGSKILLYRGEHHLWIGEWLIVERNRVLQSLLH</sequence>
<keyword evidence="4" id="KW-0507">mRNA processing</keyword>
<evidence type="ECO:0000256" key="1">
    <source>
        <dbReference type="ARBA" id="ARBA00004229"/>
    </source>
</evidence>
<keyword evidence="5" id="KW-0677">Repeat</keyword>
<name>A0ABD1AYR0_CARAN</name>
<dbReference type="GO" id="GO:0009507">
    <property type="term" value="C:chloroplast"/>
    <property type="evidence" value="ECO:0007669"/>
    <property type="project" value="UniProtKB-SubCell"/>
</dbReference>
<evidence type="ECO:0000256" key="5">
    <source>
        <dbReference type="ARBA" id="ARBA00022737"/>
    </source>
</evidence>
<dbReference type="GO" id="GO:1990904">
    <property type="term" value="C:ribonucleoprotein complex"/>
    <property type="evidence" value="ECO:0007669"/>
    <property type="project" value="UniProtKB-KW"/>
</dbReference>
<evidence type="ECO:0000259" key="11">
    <source>
        <dbReference type="PROSITE" id="PS51295"/>
    </source>
</evidence>
<evidence type="ECO:0000256" key="6">
    <source>
        <dbReference type="ARBA" id="ARBA00022884"/>
    </source>
</evidence>
<evidence type="ECO:0000256" key="3">
    <source>
        <dbReference type="ARBA" id="ARBA00022640"/>
    </source>
</evidence>
<comment type="caution">
    <text evidence="12">The sequence shown here is derived from an EMBL/GenBank/DDBJ whole genome shotgun (WGS) entry which is preliminary data.</text>
</comment>
<dbReference type="InterPro" id="IPR035920">
    <property type="entry name" value="YhbY-like_sf"/>
</dbReference>
<evidence type="ECO:0000256" key="9">
    <source>
        <dbReference type="ARBA" id="ARBA00023274"/>
    </source>
</evidence>
<organism evidence="12 13">
    <name type="scientific">Cardamine amara subsp. amara</name>
    <dbReference type="NCBI Taxonomy" id="228776"/>
    <lineage>
        <taxon>Eukaryota</taxon>
        <taxon>Viridiplantae</taxon>
        <taxon>Streptophyta</taxon>
        <taxon>Embryophyta</taxon>
        <taxon>Tracheophyta</taxon>
        <taxon>Spermatophyta</taxon>
        <taxon>Magnoliopsida</taxon>
        <taxon>eudicotyledons</taxon>
        <taxon>Gunneridae</taxon>
        <taxon>Pentapetalae</taxon>
        <taxon>rosids</taxon>
        <taxon>malvids</taxon>
        <taxon>Brassicales</taxon>
        <taxon>Brassicaceae</taxon>
        <taxon>Cardamineae</taxon>
        <taxon>Cardamine</taxon>
    </lineage>
</organism>
<evidence type="ECO:0000256" key="8">
    <source>
        <dbReference type="ARBA" id="ARBA00023187"/>
    </source>
</evidence>
<proteinExistence type="predicted"/>
<dbReference type="AlphaFoldDB" id="A0ABD1AYR0"/>
<protein>
    <submittedName>
        <fullName evidence="12">CRM-domain containing factor CFM2</fullName>
    </submittedName>
</protein>
<dbReference type="Gene3D" id="3.30.110.60">
    <property type="entry name" value="YhbY-like"/>
    <property type="match status" value="1"/>
</dbReference>
<dbReference type="EMBL" id="JBANAX010000379">
    <property type="protein sequence ID" value="KAL1211311.1"/>
    <property type="molecule type" value="Genomic_DNA"/>
</dbReference>
<dbReference type="GO" id="GO:0000373">
    <property type="term" value="P:Group II intron splicing"/>
    <property type="evidence" value="ECO:0007669"/>
    <property type="project" value="UniProtKB-ARBA"/>
</dbReference>
<dbReference type="FunFam" id="3.30.110.60:FF:000002">
    <property type="entry name" value="CRS2-associated factor 1, chloroplastic"/>
    <property type="match status" value="1"/>
</dbReference>
<keyword evidence="6 10" id="KW-0694">RNA-binding</keyword>
<feature type="domain" description="CRM" evidence="11">
    <location>
        <begin position="164"/>
        <end position="260"/>
    </location>
</feature>
<dbReference type="PROSITE" id="PS51295">
    <property type="entry name" value="CRM"/>
    <property type="match status" value="1"/>
</dbReference>
<dbReference type="GO" id="GO:0003723">
    <property type="term" value="F:RNA binding"/>
    <property type="evidence" value="ECO:0007669"/>
    <property type="project" value="UniProtKB-UniRule"/>
</dbReference>
<keyword evidence="7" id="KW-0809">Transit peptide</keyword>
<evidence type="ECO:0000313" key="12">
    <source>
        <dbReference type="EMBL" id="KAL1211311.1"/>
    </source>
</evidence>
<evidence type="ECO:0000256" key="10">
    <source>
        <dbReference type="PROSITE-ProRule" id="PRU00626"/>
    </source>
</evidence>
<dbReference type="SUPFAM" id="SSF75471">
    <property type="entry name" value="YhbY-like"/>
    <property type="match status" value="1"/>
</dbReference>
<accession>A0ABD1AYR0</accession>
<dbReference type="PANTHER" id="PTHR31846">
    <property type="entry name" value="CRS1 / YHBY (CRM) DOMAIN-CONTAINING PROTEIN"/>
    <property type="match status" value="1"/>
</dbReference>
<dbReference type="Pfam" id="PF01985">
    <property type="entry name" value="CRS1_YhbY"/>
    <property type="match status" value="1"/>
</dbReference>
<keyword evidence="2" id="KW-0150">Chloroplast</keyword>
<evidence type="ECO:0000256" key="2">
    <source>
        <dbReference type="ARBA" id="ARBA00022528"/>
    </source>
</evidence>
<dbReference type="PANTHER" id="PTHR31846:SF20">
    <property type="entry name" value="CRM-DOMAIN CONTAINING FACTOR CFM2, CHLOROPLASTIC"/>
    <property type="match status" value="1"/>
</dbReference>
<dbReference type="InterPro" id="IPR001890">
    <property type="entry name" value="RNA-binding_CRM"/>
</dbReference>
<keyword evidence="8" id="KW-0508">mRNA splicing</keyword>
<keyword evidence="13" id="KW-1185">Reference proteome</keyword>
<reference evidence="12 13" key="1">
    <citation type="submission" date="2024-04" db="EMBL/GenBank/DDBJ databases">
        <title>Genome assembly C_amara_ONT_v2.</title>
        <authorList>
            <person name="Yant L."/>
            <person name="Moore C."/>
            <person name="Slenker M."/>
        </authorList>
    </citation>
    <scope>NUCLEOTIDE SEQUENCE [LARGE SCALE GENOMIC DNA]</scope>
    <source>
        <tissue evidence="12">Leaf</tissue>
    </source>
</reference>